<name>A0A7C2SPN0_9BACT</name>
<organism evidence="2">
    <name type="scientific">Thermoanaerobaculum aquaticum</name>
    <dbReference type="NCBI Taxonomy" id="1312852"/>
    <lineage>
        <taxon>Bacteria</taxon>
        <taxon>Pseudomonadati</taxon>
        <taxon>Acidobacteriota</taxon>
        <taxon>Thermoanaerobaculia</taxon>
        <taxon>Thermoanaerobaculales</taxon>
        <taxon>Thermoanaerobaculaceae</taxon>
        <taxon>Thermoanaerobaculum</taxon>
    </lineage>
</organism>
<dbReference type="Gene3D" id="3.90.226.10">
    <property type="entry name" value="2-enoyl-CoA Hydratase, Chain A, domain 1"/>
    <property type="match status" value="1"/>
</dbReference>
<evidence type="ECO:0000256" key="1">
    <source>
        <dbReference type="ARBA" id="ARBA00005254"/>
    </source>
</evidence>
<dbReference type="InterPro" id="IPR029045">
    <property type="entry name" value="ClpP/crotonase-like_dom_sf"/>
</dbReference>
<proteinExistence type="inferred from homology"/>
<reference evidence="2" key="1">
    <citation type="journal article" date="2020" name="mSystems">
        <title>Genome- and Community-Level Interaction Insights into Carbon Utilization and Element Cycling Functions of Hydrothermarchaeota in Hydrothermal Sediment.</title>
        <authorList>
            <person name="Zhou Z."/>
            <person name="Liu Y."/>
            <person name="Xu W."/>
            <person name="Pan J."/>
            <person name="Luo Z.H."/>
            <person name="Li M."/>
        </authorList>
    </citation>
    <scope>NUCLEOTIDE SEQUENCE [LARGE SCALE GENOMIC DNA]</scope>
    <source>
        <strain evidence="2">SpSt-299</strain>
    </source>
</reference>
<sequence length="259" mass="27775">MHGGDAMEELVRVETHGSLALVALNRPEKRNALNPLMLQQLHQHLLQLSQDPTVHVIILYGEGAGFCAGADLALLEQARKENNFQAFSEAEELLQECVKLLATCPKITMAAMHGFVLGSGLDLALACDLRVAAAGTQIAANNVRLGLVPDGGATWALPRLIGLGPAMAMLLSGDPVEAEGAYRLGLIHKRVHAGRHLEEAAAWGGELARCCWGAHAAIKRLARVDPRLTLEAALKEEREAQKRLFEDGLPSRSAGRTPS</sequence>
<dbReference type="PANTHER" id="PTHR43802">
    <property type="entry name" value="ENOYL-COA HYDRATASE"/>
    <property type="match status" value="1"/>
</dbReference>
<dbReference type="PANTHER" id="PTHR43802:SF1">
    <property type="entry name" value="IP11341P-RELATED"/>
    <property type="match status" value="1"/>
</dbReference>
<keyword evidence="2" id="KW-0413">Isomerase</keyword>
<dbReference type="CDD" id="cd06558">
    <property type="entry name" value="crotonase-like"/>
    <property type="match status" value="1"/>
</dbReference>
<evidence type="ECO:0000313" key="2">
    <source>
        <dbReference type="EMBL" id="HET47297.1"/>
    </source>
</evidence>
<comment type="similarity">
    <text evidence="1">Belongs to the enoyl-CoA hydratase/isomerase family.</text>
</comment>
<dbReference type="InterPro" id="IPR001753">
    <property type="entry name" value="Enoyl-CoA_hydra/iso"/>
</dbReference>
<protein>
    <submittedName>
        <fullName evidence="2">Enoyl-CoA hydratase/isomerase family protein</fullName>
    </submittedName>
</protein>
<gene>
    <name evidence="2" type="ORF">ENQ31_03945</name>
</gene>
<accession>A0A7C2SPN0</accession>
<comment type="caution">
    <text evidence="2">The sequence shown here is derived from an EMBL/GenBank/DDBJ whole genome shotgun (WGS) entry which is preliminary data.</text>
</comment>
<dbReference type="EMBL" id="DSMR01000283">
    <property type="protein sequence ID" value="HET47297.1"/>
    <property type="molecule type" value="Genomic_DNA"/>
</dbReference>
<dbReference type="AlphaFoldDB" id="A0A7C2SPN0"/>
<dbReference type="SUPFAM" id="SSF52096">
    <property type="entry name" value="ClpP/crotonase"/>
    <property type="match status" value="1"/>
</dbReference>
<dbReference type="GO" id="GO:0016853">
    <property type="term" value="F:isomerase activity"/>
    <property type="evidence" value="ECO:0007669"/>
    <property type="project" value="UniProtKB-KW"/>
</dbReference>
<dbReference type="Pfam" id="PF00378">
    <property type="entry name" value="ECH_1"/>
    <property type="match status" value="1"/>
</dbReference>